<feature type="compositionally biased region" description="Acidic residues" evidence="1">
    <location>
        <begin position="30"/>
        <end position="39"/>
    </location>
</feature>
<name>A0A0H4X2D5_9BACT</name>
<evidence type="ECO:0000256" key="1">
    <source>
        <dbReference type="SAM" id="MobiDB-lite"/>
    </source>
</evidence>
<feature type="region of interest" description="Disordered" evidence="1">
    <location>
        <begin position="1"/>
        <end position="39"/>
    </location>
</feature>
<dbReference type="AlphaFoldDB" id="A0A0H4X2D5"/>
<organism evidence="2 3">
    <name type="scientific">Pseudomyxococcus hansupus</name>
    <dbReference type="NCBI Taxonomy" id="1297742"/>
    <lineage>
        <taxon>Bacteria</taxon>
        <taxon>Pseudomonadati</taxon>
        <taxon>Myxococcota</taxon>
        <taxon>Myxococcia</taxon>
        <taxon>Myxococcales</taxon>
        <taxon>Cystobacterineae</taxon>
        <taxon>Myxococcaceae</taxon>
        <taxon>Pseudomyxococcus</taxon>
    </lineage>
</organism>
<dbReference type="STRING" id="1297742.A176_006738"/>
<proteinExistence type="predicted"/>
<gene>
    <name evidence="2" type="ORF">A176_006738</name>
</gene>
<keyword evidence="3" id="KW-1185">Reference proteome</keyword>
<protein>
    <submittedName>
        <fullName evidence="2">Uncharacterized protein</fullName>
    </submittedName>
</protein>
<sequence>MLFIRDWAPTSAGPRPQQTDPVTTMKVGEESDSGDDLQR</sequence>
<evidence type="ECO:0000313" key="2">
    <source>
        <dbReference type="EMBL" id="AKQ69826.1"/>
    </source>
</evidence>
<reference evidence="2 3" key="1">
    <citation type="journal article" date="2016" name="PLoS ONE">
        <title>Complete Genome Sequence and Comparative Genomics of a Novel Myxobacterium Myxococcus hansupus.</title>
        <authorList>
            <person name="Sharma G."/>
            <person name="Narwani T."/>
            <person name="Subramanian S."/>
        </authorList>
    </citation>
    <scope>NUCLEOTIDE SEQUENCE [LARGE SCALE GENOMIC DNA]</scope>
    <source>
        <strain evidence="3">mixupus</strain>
    </source>
</reference>
<accession>A0A0H4X2D5</accession>
<dbReference type="PATRIC" id="fig|1297742.4.peg.6836"/>
<evidence type="ECO:0000313" key="3">
    <source>
        <dbReference type="Proteomes" id="UP000009026"/>
    </source>
</evidence>
<dbReference type="Proteomes" id="UP000009026">
    <property type="component" value="Chromosome"/>
</dbReference>
<dbReference type="KEGG" id="mym:A176_006738"/>
<dbReference type="EMBL" id="CP012109">
    <property type="protein sequence ID" value="AKQ69826.1"/>
    <property type="molecule type" value="Genomic_DNA"/>
</dbReference>